<dbReference type="STRING" id="529505.SAMN05421761_105157"/>
<dbReference type="SUPFAM" id="SSF63829">
    <property type="entry name" value="Calcium-dependent phosphotriesterase"/>
    <property type="match status" value="1"/>
</dbReference>
<sequence>MNQNLTFAWVITLTILTACSSDKDATTTFQTLNITAAEIKPMDEIIEAIEFIPFIIPDENPLKLSYNQAFILEDEHLYFSTGDYQDASIHVFDKSGKYLKTFIKQGNGPEEYPFLNGLDWYDGKIAIWDQRGSAKLYDKETFEFMGTKTMEGLEIPFIPDFKKIDQDRWLIVSDLGYENDANNQYHPFYLFNEANKEKEALYPKAWEVTSNLVEGQIGALSDNSFALNFGASDTIYHFQDSIRPLVALNLADNNLPVSIRSDADEFFETVITNQKFSFNVGALTTAGDMIRILIFGIKKNEAIDEDDLSSFPIYNLYIHYPSMKYHLANAFGSSINGKGYSKDGYYYEVLYPEAVEAAVKSKIFGKYNDKLEAAIGQLNDEEDPILLKYKIKP</sequence>
<dbReference type="Proteomes" id="UP000186026">
    <property type="component" value="Unassembled WGS sequence"/>
</dbReference>
<gene>
    <name evidence="1" type="ORF">SAMN05421761_105157</name>
</gene>
<organism evidence="1 2">
    <name type="scientific">Belliella pelovolcani</name>
    <dbReference type="NCBI Taxonomy" id="529505"/>
    <lineage>
        <taxon>Bacteria</taxon>
        <taxon>Pseudomonadati</taxon>
        <taxon>Bacteroidota</taxon>
        <taxon>Cytophagia</taxon>
        <taxon>Cytophagales</taxon>
        <taxon>Cyclobacteriaceae</taxon>
        <taxon>Belliella</taxon>
    </lineage>
</organism>
<accession>A0A1N7M734</accession>
<dbReference type="EMBL" id="FTOP01000005">
    <property type="protein sequence ID" value="SIS81894.1"/>
    <property type="molecule type" value="Genomic_DNA"/>
</dbReference>
<proteinExistence type="predicted"/>
<dbReference type="RefSeq" id="WP_076500229.1">
    <property type="nucleotide sequence ID" value="NZ_FTOP01000005.1"/>
</dbReference>
<evidence type="ECO:0000313" key="2">
    <source>
        <dbReference type="Proteomes" id="UP000186026"/>
    </source>
</evidence>
<dbReference type="OrthoDB" id="832665at2"/>
<protein>
    <submittedName>
        <fullName evidence="1">6-bladed beta-propeller protein</fullName>
    </submittedName>
</protein>
<dbReference type="Pfam" id="PF17170">
    <property type="entry name" value="DUF5128"/>
    <property type="match status" value="1"/>
</dbReference>
<evidence type="ECO:0000313" key="1">
    <source>
        <dbReference type="EMBL" id="SIS81894.1"/>
    </source>
</evidence>
<keyword evidence="2" id="KW-1185">Reference proteome</keyword>
<dbReference type="AlphaFoldDB" id="A0A1N7M734"/>
<name>A0A1N7M734_9BACT</name>
<reference evidence="2" key="1">
    <citation type="submission" date="2017-01" db="EMBL/GenBank/DDBJ databases">
        <authorList>
            <person name="Varghese N."/>
            <person name="Submissions S."/>
        </authorList>
    </citation>
    <scope>NUCLEOTIDE SEQUENCE [LARGE SCALE GENOMIC DNA]</scope>
    <source>
        <strain evidence="2">DSM 46698</strain>
    </source>
</reference>